<protein>
    <submittedName>
        <fullName evidence="1">Uncharacterized protein</fullName>
    </submittedName>
</protein>
<accession>A0ABP3TUR3</accession>
<gene>
    <name evidence="1" type="ORF">GCM10009430_16350</name>
</gene>
<sequence>MKPEHPKDNIRFEDEEEIVIFNHYSFCELIKHIMVHYGKVTYAKAQEKLDASFLKKTPQSRTEVELLGHELEYHWAMDCLHGHMYWLKGIPSDFNDFKEEYLSWEKDIIKKHNLKESFEYYETK</sequence>
<dbReference type="RefSeq" id="WP_343911839.1">
    <property type="nucleotide sequence ID" value="NZ_BAAAGE010000001.1"/>
</dbReference>
<proteinExistence type="predicted"/>
<organism evidence="1 2">
    <name type="scientific">Aquimarina litoralis</name>
    <dbReference type="NCBI Taxonomy" id="584605"/>
    <lineage>
        <taxon>Bacteria</taxon>
        <taxon>Pseudomonadati</taxon>
        <taxon>Bacteroidota</taxon>
        <taxon>Flavobacteriia</taxon>
        <taxon>Flavobacteriales</taxon>
        <taxon>Flavobacteriaceae</taxon>
        <taxon>Aquimarina</taxon>
    </lineage>
</organism>
<comment type="caution">
    <text evidence="1">The sequence shown here is derived from an EMBL/GenBank/DDBJ whole genome shotgun (WGS) entry which is preliminary data.</text>
</comment>
<dbReference type="EMBL" id="BAAAGE010000001">
    <property type="protein sequence ID" value="GAA0718353.1"/>
    <property type="molecule type" value="Genomic_DNA"/>
</dbReference>
<reference evidence="2" key="1">
    <citation type="journal article" date="2019" name="Int. J. Syst. Evol. Microbiol.">
        <title>The Global Catalogue of Microorganisms (GCM) 10K type strain sequencing project: providing services to taxonomists for standard genome sequencing and annotation.</title>
        <authorList>
            <consortium name="The Broad Institute Genomics Platform"/>
            <consortium name="The Broad Institute Genome Sequencing Center for Infectious Disease"/>
            <person name="Wu L."/>
            <person name="Ma J."/>
        </authorList>
    </citation>
    <scope>NUCLEOTIDE SEQUENCE [LARGE SCALE GENOMIC DNA]</scope>
    <source>
        <strain evidence="2">JCM 15974</strain>
    </source>
</reference>
<evidence type="ECO:0000313" key="1">
    <source>
        <dbReference type="EMBL" id="GAA0718353.1"/>
    </source>
</evidence>
<dbReference type="Proteomes" id="UP001501758">
    <property type="component" value="Unassembled WGS sequence"/>
</dbReference>
<evidence type="ECO:0000313" key="2">
    <source>
        <dbReference type="Proteomes" id="UP001501758"/>
    </source>
</evidence>
<name>A0ABP3TUR3_9FLAO</name>
<keyword evidence="2" id="KW-1185">Reference proteome</keyword>